<keyword evidence="7" id="KW-0732">Signal</keyword>
<feature type="transmembrane region" description="Helical" evidence="6">
    <location>
        <begin position="442"/>
        <end position="464"/>
    </location>
</feature>
<dbReference type="InterPro" id="IPR003595">
    <property type="entry name" value="Tyr_Pase_cat"/>
</dbReference>
<evidence type="ECO:0000256" key="5">
    <source>
        <dbReference type="SAM" id="MobiDB-lite"/>
    </source>
</evidence>
<keyword evidence="4" id="KW-0904">Protein phosphatase</keyword>
<gene>
    <name evidence="10" type="ORF">PoB_001406700</name>
</gene>
<keyword evidence="6" id="KW-0472">Membrane</keyword>
<dbReference type="EMBL" id="BLXT01001716">
    <property type="protein sequence ID" value="GFN87561.1"/>
    <property type="molecule type" value="Genomic_DNA"/>
</dbReference>
<feature type="signal peptide" evidence="7">
    <location>
        <begin position="1"/>
        <end position="21"/>
    </location>
</feature>
<keyword evidence="11" id="KW-1185">Reference proteome</keyword>
<dbReference type="AlphaFoldDB" id="A0AAV3YZC4"/>
<keyword evidence="3" id="KW-0378">Hydrolase</keyword>
<keyword evidence="10" id="KW-0675">Receptor</keyword>
<evidence type="ECO:0000256" key="3">
    <source>
        <dbReference type="ARBA" id="ARBA00022801"/>
    </source>
</evidence>
<evidence type="ECO:0000256" key="1">
    <source>
        <dbReference type="ARBA" id="ARBA00009580"/>
    </source>
</evidence>
<reference evidence="10 11" key="1">
    <citation type="journal article" date="2021" name="Elife">
        <title>Chloroplast acquisition without the gene transfer in kleptoplastic sea slugs, Plakobranchus ocellatus.</title>
        <authorList>
            <person name="Maeda T."/>
            <person name="Takahashi S."/>
            <person name="Yoshida T."/>
            <person name="Shimamura S."/>
            <person name="Takaki Y."/>
            <person name="Nagai Y."/>
            <person name="Toyoda A."/>
            <person name="Suzuki Y."/>
            <person name="Arimoto A."/>
            <person name="Ishii H."/>
            <person name="Satoh N."/>
            <person name="Nishiyama T."/>
            <person name="Hasebe M."/>
            <person name="Maruyama T."/>
            <person name="Minagawa J."/>
            <person name="Obokata J."/>
            <person name="Shigenobu S."/>
        </authorList>
    </citation>
    <scope>NUCLEOTIDE SEQUENCE [LARGE SCALE GENOMIC DNA]</scope>
</reference>
<keyword evidence="6" id="KW-0812">Transmembrane</keyword>
<dbReference type="Pfam" id="PF22633">
    <property type="entry name" value="F5_F8_type_C_2"/>
    <property type="match status" value="1"/>
</dbReference>
<dbReference type="SUPFAM" id="SSF49785">
    <property type="entry name" value="Galactose-binding domain-like"/>
    <property type="match status" value="1"/>
</dbReference>
<evidence type="ECO:0000256" key="2">
    <source>
        <dbReference type="ARBA" id="ARBA00013064"/>
    </source>
</evidence>
<dbReference type="PRINTS" id="PR00700">
    <property type="entry name" value="PRTYPHPHTASE"/>
</dbReference>
<dbReference type="InterPro" id="IPR050348">
    <property type="entry name" value="Protein-Tyr_Phosphatase"/>
</dbReference>
<evidence type="ECO:0000259" key="8">
    <source>
        <dbReference type="PROSITE" id="PS50055"/>
    </source>
</evidence>
<evidence type="ECO:0000313" key="10">
    <source>
        <dbReference type="EMBL" id="GFN87561.1"/>
    </source>
</evidence>
<dbReference type="PROSITE" id="PS00383">
    <property type="entry name" value="TYR_PHOSPHATASE_1"/>
    <property type="match status" value="1"/>
</dbReference>
<dbReference type="PANTHER" id="PTHR19134">
    <property type="entry name" value="RECEPTOR-TYPE TYROSINE-PROTEIN PHOSPHATASE"/>
    <property type="match status" value="1"/>
</dbReference>
<dbReference type="SMART" id="SM00404">
    <property type="entry name" value="PTPc_motif"/>
    <property type="match status" value="1"/>
</dbReference>
<dbReference type="InterPro" id="IPR016130">
    <property type="entry name" value="Tyr_Pase_AS"/>
</dbReference>
<dbReference type="InterPro" id="IPR029021">
    <property type="entry name" value="Prot-tyrosine_phosphatase-like"/>
</dbReference>
<evidence type="ECO:0000256" key="7">
    <source>
        <dbReference type="SAM" id="SignalP"/>
    </source>
</evidence>
<feature type="domain" description="Tyrosine specific protein phosphatases" evidence="9">
    <location>
        <begin position="645"/>
        <end position="714"/>
    </location>
</feature>
<comment type="caution">
    <text evidence="10">The sequence shown here is derived from an EMBL/GenBank/DDBJ whole genome shotgun (WGS) entry which is preliminary data.</text>
</comment>
<dbReference type="PANTHER" id="PTHR19134:SF562">
    <property type="entry name" value="PROTEIN-TYROSINE-PHOSPHATASE"/>
    <property type="match status" value="1"/>
</dbReference>
<dbReference type="InterPro" id="IPR000242">
    <property type="entry name" value="PTP_cat"/>
</dbReference>
<evidence type="ECO:0000259" key="9">
    <source>
        <dbReference type="PROSITE" id="PS50056"/>
    </source>
</evidence>
<evidence type="ECO:0000256" key="4">
    <source>
        <dbReference type="ARBA" id="ARBA00022912"/>
    </source>
</evidence>
<dbReference type="Gene3D" id="3.90.190.10">
    <property type="entry name" value="Protein tyrosine phosphatase superfamily"/>
    <property type="match status" value="1"/>
</dbReference>
<dbReference type="Proteomes" id="UP000735302">
    <property type="component" value="Unassembled WGS sequence"/>
</dbReference>
<feature type="chain" id="PRO_5044022428" description="protein-tyrosine-phosphatase" evidence="7">
    <location>
        <begin position="22"/>
        <end position="843"/>
    </location>
</feature>
<dbReference type="EC" id="3.1.3.48" evidence="2"/>
<dbReference type="GO" id="GO:0004725">
    <property type="term" value="F:protein tyrosine phosphatase activity"/>
    <property type="evidence" value="ECO:0007669"/>
    <property type="project" value="UniProtKB-EC"/>
</dbReference>
<keyword evidence="6" id="KW-1133">Transmembrane helix</keyword>
<feature type="domain" description="Tyrosine-protein phosphatase" evidence="8">
    <location>
        <begin position="472"/>
        <end position="723"/>
    </location>
</feature>
<dbReference type="InterPro" id="IPR008979">
    <property type="entry name" value="Galactose-bd-like_sf"/>
</dbReference>
<sequence>MFFFLVRIVAAISILLTPITAHCYTNGRVRENSGCQCKCHCEGDEACDRDTGVCQGKCDPQWFGPACQYASLNFTLSEQLAWLTDNDDGTCNDQSRPVQSITVRLDTPQRLSWVRVMVNERDHLRQFQLTYRTESSRGFSSCPGGQSAKVNDLTLDISCPTIKVIGELKLSGPGVTALCSLYITDGRNVALGQSTDQSDTYDNWYSLNAVDGDPGVPDSISFEFEKTCTHTPLYRADGWWKVTLSNSAAVFKIVIYNRRMPSIADRLIGFTLEAFTQTSTRVFTYTDLNPTAQQIYTVIVPAYITDPINTIKISKSDASPTLTLCEVLIFGETACPSGKFGLECEQVCNCADRQESCFVSTGGCPSGCAAGYTGEDCYTPCPEGSYGVDCNRTCSKNCIGNGNDCTADNGHCTGGCEAGYIPPLCADQISAAQSKDGGDDTAVIGAVVGTIVGVIIVTVIFIFFDWRGKILNKFMTIFYNSSFSKRHRRKRSEDNQNMEQSWTKNSNRGISAKTTSPASTLRPVAEAKAAIYEGEMPDRIYSEILPDSTAIAVENLRTYLHNHASDNFLKNQFEVKGSMYWPGEEGEEIAFGEIKVKLLTTKVFAEYIIREMQLSKKAKSPRALIHFHFTAWPEKSVPDSPWGLVDFQQRVLASPGSGPLLVHCSNGVGRTGMFIALCHLLQEAETTGKMDFLSTLKRLRQDRMNMIQTIDQYKFLHYAALVGHMAAGTSIPVREISERFKRLENHQNNGFRKEFDALSTVCVDGISESTQTPDDKADGCEEIQTVINKQKNRFSNILPKFDQDPPRYLDAATPSLYSNGFLGTGHAIQRTPGRGVPGRFLVH</sequence>
<accession>A0AAV3YZC4</accession>
<organism evidence="10 11">
    <name type="scientific">Plakobranchus ocellatus</name>
    <dbReference type="NCBI Taxonomy" id="259542"/>
    <lineage>
        <taxon>Eukaryota</taxon>
        <taxon>Metazoa</taxon>
        <taxon>Spiralia</taxon>
        <taxon>Lophotrochozoa</taxon>
        <taxon>Mollusca</taxon>
        <taxon>Gastropoda</taxon>
        <taxon>Heterobranchia</taxon>
        <taxon>Euthyneura</taxon>
        <taxon>Panpulmonata</taxon>
        <taxon>Sacoglossa</taxon>
        <taxon>Placobranchoidea</taxon>
        <taxon>Plakobranchidae</taxon>
        <taxon>Plakobranchus</taxon>
    </lineage>
</organism>
<dbReference type="Gene3D" id="2.60.120.260">
    <property type="entry name" value="Galactose-binding domain-like"/>
    <property type="match status" value="1"/>
</dbReference>
<dbReference type="Gene3D" id="2.170.300.10">
    <property type="entry name" value="Tie2 ligand-binding domain superfamily"/>
    <property type="match status" value="1"/>
</dbReference>
<protein>
    <recommendedName>
        <fullName evidence="2">protein-tyrosine-phosphatase</fullName>
        <ecNumber evidence="2">3.1.3.48</ecNumber>
    </recommendedName>
</protein>
<comment type="similarity">
    <text evidence="1">Belongs to the protein-tyrosine phosphatase family.</text>
</comment>
<proteinExistence type="inferred from homology"/>
<dbReference type="SUPFAM" id="SSF52799">
    <property type="entry name" value="(Phosphotyrosine protein) phosphatases II"/>
    <property type="match status" value="1"/>
</dbReference>
<dbReference type="Pfam" id="PF00102">
    <property type="entry name" value="Y_phosphatase"/>
    <property type="match status" value="1"/>
</dbReference>
<dbReference type="PROSITE" id="PS50055">
    <property type="entry name" value="TYR_PHOSPHATASE_PTP"/>
    <property type="match status" value="1"/>
</dbReference>
<dbReference type="PROSITE" id="PS50056">
    <property type="entry name" value="TYR_PHOSPHATASE_2"/>
    <property type="match status" value="1"/>
</dbReference>
<evidence type="ECO:0000256" key="6">
    <source>
        <dbReference type="SAM" id="Phobius"/>
    </source>
</evidence>
<evidence type="ECO:0000313" key="11">
    <source>
        <dbReference type="Proteomes" id="UP000735302"/>
    </source>
</evidence>
<feature type="region of interest" description="Disordered" evidence="5">
    <location>
        <begin position="488"/>
        <end position="519"/>
    </location>
</feature>
<dbReference type="InterPro" id="IPR000387">
    <property type="entry name" value="Tyr_Pase_dom"/>
</dbReference>
<dbReference type="CDD" id="cd00047">
    <property type="entry name" value="PTPc"/>
    <property type="match status" value="1"/>
</dbReference>
<dbReference type="SMART" id="SM00194">
    <property type="entry name" value="PTPc"/>
    <property type="match status" value="1"/>
</dbReference>
<name>A0AAV3YZC4_9GAST</name>
<feature type="compositionally biased region" description="Polar residues" evidence="5">
    <location>
        <begin position="495"/>
        <end position="519"/>
    </location>
</feature>